<dbReference type="InterPro" id="IPR051702">
    <property type="entry name" value="SH3_domain_YSC84-like"/>
</dbReference>
<dbReference type="RefSeq" id="WP_200614726.1">
    <property type="nucleotide sequence ID" value="NZ_CP071518.1"/>
</dbReference>
<sequence>MSRLPVLLLLLASLGLSNARAAAPDQNERALNAVRVLEQVQAIPESAIPDKLFDEARAIVVVPDSLKVGLVLGGRRGHGLVSVKSPDGSWSSPSFVKLTGGSIGLQAGVQSSDIVLVFRGERGLDSIVNGKLTLGADAGVAAGPVGRNAATATDGQLKAEIWSWSRARGLFAGIALDGAVLSIDDASNQLAYGAGTTPRMIFEGRAAQPPGEAVIRFRDALEEATALAHDRRGGTRTTRASTLAPAAAPVATAAASSQAQPLGAASSDPVPAPFQDIPADDATRVEPLPPEPAPATTPR</sequence>
<dbReference type="Proteomes" id="UP000639274">
    <property type="component" value="Chromosome"/>
</dbReference>
<evidence type="ECO:0000313" key="5">
    <source>
        <dbReference type="Proteomes" id="UP000639274"/>
    </source>
</evidence>
<feature type="compositionally biased region" description="Low complexity" evidence="1">
    <location>
        <begin position="252"/>
        <end position="262"/>
    </location>
</feature>
<feature type="signal peptide" evidence="2">
    <location>
        <begin position="1"/>
        <end position="21"/>
    </location>
</feature>
<dbReference type="InterPro" id="IPR007461">
    <property type="entry name" value="Ysc84_actin-binding"/>
</dbReference>
<evidence type="ECO:0000256" key="1">
    <source>
        <dbReference type="SAM" id="MobiDB-lite"/>
    </source>
</evidence>
<reference evidence="4 5" key="1">
    <citation type="submission" date="2021-03" db="EMBL/GenBank/DDBJ databases">
        <title>Lysobacter sp. nov. isolated from soil of gangwondo yeongwol, south Korea.</title>
        <authorList>
            <person name="Kim K.R."/>
            <person name="Kim K.H."/>
            <person name="Jeon C.O."/>
        </authorList>
    </citation>
    <scope>NUCLEOTIDE SEQUENCE [LARGE SCALE GENOMIC DNA]</scope>
    <source>
        <strain evidence="4 5">R19</strain>
    </source>
</reference>
<evidence type="ECO:0000259" key="3">
    <source>
        <dbReference type="Pfam" id="PF04366"/>
    </source>
</evidence>
<accession>A0A975ATM0</accession>
<name>A0A975ATM0_9GAMM</name>
<feature type="region of interest" description="Disordered" evidence="1">
    <location>
        <begin position="252"/>
        <end position="299"/>
    </location>
</feature>
<dbReference type="GO" id="GO:0035091">
    <property type="term" value="F:phosphatidylinositol binding"/>
    <property type="evidence" value="ECO:0007669"/>
    <property type="project" value="TreeGrafter"/>
</dbReference>
<feature type="domain" description="Ysc84 actin-binding" evidence="3">
    <location>
        <begin position="99"/>
        <end position="223"/>
    </location>
</feature>
<dbReference type="AlphaFoldDB" id="A0A975ATM0"/>
<dbReference type="PANTHER" id="PTHR15629">
    <property type="entry name" value="SH3YL1 PROTEIN"/>
    <property type="match status" value="1"/>
</dbReference>
<feature type="compositionally biased region" description="Pro residues" evidence="1">
    <location>
        <begin position="287"/>
        <end position="299"/>
    </location>
</feature>
<gene>
    <name evidence="4" type="ORF">I8J32_004965</name>
</gene>
<dbReference type="KEGG" id="lsf:I8J32_004965"/>
<protein>
    <submittedName>
        <fullName evidence="4">Lipid-binding SYLF domain-containing protein</fullName>
    </submittedName>
</protein>
<keyword evidence="2" id="KW-0732">Signal</keyword>
<evidence type="ECO:0000313" key="4">
    <source>
        <dbReference type="EMBL" id="QSX79239.1"/>
    </source>
</evidence>
<dbReference type="EMBL" id="CP071518">
    <property type="protein sequence ID" value="QSX79239.1"/>
    <property type="molecule type" value="Genomic_DNA"/>
</dbReference>
<feature type="chain" id="PRO_5037087057" evidence="2">
    <location>
        <begin position="22"/>
        <end position="299"/>
    </location>
</feature>
<dbReference type="PANTHER" id="PTHR15629:SF2">
    <property type="entry name" value="SH3 DOMAIN-CONTAINING YSC84-LIKE PROTEIN 1"/>
    <property type="match status" value="1"/>
</dbReference>
<proteinExistence type="predicted"/>
<dbReference type="Pfam" id="PF04366">
    <property type="entry name" value="Ysc84"/>
    <property type="match status" value="1"/>
</dbReference>
<keyword evidence="5" id="KW-1185">Reference proteome</keyword>
<dbReference type="CDD" id="cd11524">
    <property type="entry name" value="SYLF"/>
    <property type="match status" value="1"/>
</dbReference>
<evidence type="ECO:0000256" key="2">
    <source>
        <dbReference type="SAM" id="SignalP"/>
    </source>
</evidence>
<organism evidence="4 5">
    <name type="scientific">Agrilutibacter solisilvae</name>
    <dbReference type="NCBI Taxonomy" id="2763317"/>
    <lineage>
        <taxon>Bacteria</taxon>
        <taxon>Pseudomonadati</taxon>
        <taxon>Pseudomonadota</taxon>
        <taxon>Gammaproteobacteria</taxon>
        <taxon>Lysobacterales</taxon>
        <taxon>Lysobacteraceae</taxon>
        <taxon>Agrilutibacter</taxon>
    </lineage>
</organism>